<evidence type="ECO:0000313" key="3">
    <source>
        <dbReference type="EMBL" id="KAK9829497.1"/>
    </source>
</evidence>
<comment type="similarity">
    <text evidence="1">Belongs to the CFAP97 family.</text>
</comment>
<name>A0AAW1R798_9CHLO</name>
<protein>
    <submittedName>
        <fullName evidence="3">Uncharacterized protein</fullName>
    </submittedName>
</protein>
<dbReference type="PANTHER" id="PTHR33768">
    <property type="entry name" value="MIP11318P"/>
    <property type="match status" value="1"/>
</dbReference>
<feature type="compositionally biased region" description="Polar residues" evidence="2">
    <location>
        <begin position="189"/>
        <end position="201"/>
    </location>
</feature>
<feature type="region of interest" description="Disordered" evidence="2">
    <location>
        <begin position="187"/>
        <end position="210"/>
    </location>
</feature>
<accession>A0AAW1R798</accession>
<dbReference type="InterPro" id="IPR029488">
    <property type="entry name" value="Hmw/CFAP97"/>
</dbReference>
<dbReference type="AlphaFoldDB" id="A0AAW1R798"/>
<dbReference type="Pfam" id="PF13879">
    <property type="entry name" value="Hmw_CFAP97"/>
    <property type="match status" value="1"/>
</dbReference>
<dbReference type="PANTHER" id="PTHR33768:SF3">
    <property type="entry name" value="MIP11318P"/>
    <property type="match status" value="1"/>
</dbReference>
<dbReference type="InterPro" id="IPR038792">
    <property type="entry name" value="CFAP97D1/2"/>
</dbReference>
<evidence type="ECO:0000313" key="4">
    <source>
        <dbReference type="Proteomes" id="UP001489004"/>
    </source>
</evidence>
<reference evidence="3 4" key="1">
    <citation type="journal article" date="2024" name="Nat. Commun.">
        <title>Phylogenomics reveals the evolutionary origins of lichenization in chlorophyte algae.</title>
        <authorList>
            <person name="Puginier C."/>
            <person name="Libourel C."/>
            <person name="Otte J."/>
            <person name="Skaloud P."/>
            <person name="Haon M."/>
            <person name="Grisel S."/>
            <person name="Petersen M."/>
            <person name="Berrin J.G."/>
            <person name="Delaux P.M."/>
            <person name="Dal Grande F."/>
            <person name="Keller J."/>
        </authorList>
    </citation>
    <scope>NUCLEOTIDE SEQUENCE [LARGE SCALE GENOMIC DNA]</scope>
    <source>
        <strain evidence="3 4">SAG 2043</strain>
    </source>
</reference>
<evidence type="ECO:0000256" key="1">
    <source>
        <dbReference type="ARBA" id="ARBA00008315"/>
    </source>
</evidence>
<proteinExistence type="inferred from homology"/>
<organism evidence="3 4">
    <name type="scientific">[Myrmecia] bisecta</name>
    <dbReference type="NCBI Taxonomy" id="41462"/>
    <lineage>
        <taxon>Eukaryota</taxon>
        <taxon>Viridiplantae</taxon>
        <taxon>Chlorophyta</taxon>
        <taxon>core chlorophytes</taxon>
        <taxon>Trebouxiophyceae</taxon>
        <taxon>Trebouxiales</taxon>
        <taxon>Trebouxiaceae</taxon>
        <taxon>Myrmecia</taxon>
    </lineage>
</organism>
<evidence type="ECO:0000256" key="2">
    <source>
        <dbReference type="SAM" id="MobiDB-lite"/>
    </source>
</evidence>
<dbReference type="Proteomes" id="UP001489004">
    <property type="component" value="Unassembled WGS sequence"/>
</dbReference>
<keyword evidence="4" id="KW-1185">Reference proteome</keyword>
<dbReference type="EMBL" id="JALJOR010000001">
    <property type="protein sequence ID" value="KAK9829497.1"/>
    <property type="molecule type" value="Genomic_DNA"/>
</dbReference>
<gene>
    <name evidence="3" type="ORF">WJX72_006210</name>
</gene>
<sequence length="210" mass="23999">MTKKAVRPMGMVRCNSSVPFASPFAERYSRQEENRKLVCAIKHMKASVDNTPPRQCPHLQDNKKKELLIEQRYAKIERENAILLDRLCLIARPRCTTVKPKPIMPGIALDVHLRPVIDNQETDARLPVRSLNAVIRKQELIRVMHDNQTILERICKSKGVYSADKWRQDGEQQQKYAAMRRRYLMPLPSQASASGGNQLVTETPAEEGAQ</sequence>
<comment type="caution">
    <text evidence="3">The sequence shown here is derived from an EMBL/GenBank/DDBJ whole genome shotgun (WGS) entry which is preliminary data.</text>
</comment>